<evidence type="ECO:0000313" key="3">
    <source>
        <dbReference type="EMBL" id="RAN96788.1"/>
    </source>
</evidence>
<comment type="caution">
    <text evidence="3">The sequence shown here is derived from an EMBL/GenBank/DDBJ whole genome shotgun (WGS) entry which is preliminary data.</text>
</comment>
<evidence type="ECO:0000313" key="4">
    <source>
        <dbReference type="Proteomes" id="UP000249334"/>
    </source>
</evidence>
<dbReference type="InterPro" id="IPR039422">
    <property type="entry name" value="MarR/SlyA-like"/>
</dbReference>
<sequence length="229" mass="24318">MSDVPGAPADLLRSLTRAERLLSRRLGAVLADDAISIEAWRVLCLLADGQGHPMSEVSVEASLPPGTLTKLVDQLVDRNLVFRRVDPIDRRRIRAYLTARGRREHSRLDERVRASIAELGIAELDSAGLNTAGLDGAGLGSAGLGSAGLGTVGLGSAGPGTAESSNPDVPPAADLVSQLDDLISRLDPARRHDPARRVDAVLRDDPDRRQNPARRDDRIDAGSAGGPRR</sequence>
<dbReference type="InterPro" id="IPR036388">
    <property type="entry name" value="WH-like_DNA-bd_sf"/>
</dbReference>
<name>A0ABX9CFT6_9ACTN</name>
<dbReference type="SMART" id="SM00347">
    <property type="entry name" value="HTH_MARR"/>
    <property type="match status" value="1"/>
</dbReference>
<dbReference type="SUPFAM" id="SSF46785">
    <property type="entry name" value="Winged helix' DNA-binding domain"/>
    <property type="match status" value="1"/>
</dbReference>
<feature type="domain" description="HTH marR-type" evidence="2">
    <location>
        <begin position="8"/>
        <end position="136"/>
    </location>
</feature>
<feature type="region of interest" description="Disordered" evidence="1">
    <location>
        <begin position="185"/>
        <end position="229"/>
    </location>
</feature>
<dbReference type="InterPro" id="IPR036390">
    <property type="entry name" value="WH_DNA-bd_sf"/>
</dbReference>
<proteinExistence type="predicted"/>
<evidence type="ECO:0000259" key="2">
    <source>
        <dbReference type="PROSITE" id="PS50995"/>
    </source>
</evidence>
<gene>
    <name evidence="3" type="ORF">GAR05_03851</name>
</gene>
<dbReference type="PANTHER" id="PTHR33164">
    <property type="entry name" value="TRANSCRIPTIONAL REGULATOR, MARR FAMILY"/>
    <property type="match status" value="1"/>
</dbReference>
<dbReference type="EMBL" id="PXXW01000029">
    <property type="protein sequence ID" value="RAN96788.1"/>
    <property type="molecule type" value="Genomic_DNA"/>
</dbReference>
<organism evidence="3 4">
    <name type="scientific">Micromonospora saelicesensis</name>
    <dbReference type="NCBI Taxonomy" id="285676"/>
    <lineage>
        <taxon>Bacteria</taxon>
        <taxon>Bacillati</taxon>
        <taxon>Actinomycetota</taxon>
        <taxon>Actinomycetes</taxon>
        <taxon>Micromonosporales</taxon>
        <taxon>Micromonosporaceae</taxon>
        <taxon>Micromonospora</taxon>
    </lineage>
</organism>
<feature type="compositionally biased region" description="Basic and acidic residues" evidence="1">
    <location>
        <begin position="185"/>
        <end position="220"/>
    </location>
</feature>
<dbReference type="Proteomes" id="UP000249334">
    <property type="component" value="Unassembled WGS sequence"/>
</dbReference>
<dbReference type="PANTHER" id="PTHR33164:SF43">
    <property type="entry name" value="HTH-TYPE TRANSCRIPTIONAL REPRESSOR YETL"/>
    <property type="match status" value="1"/>
</dbReference>
<reference evidence="3 4" key="1">
    <citation type="submission" date="2018-03" db="EMBL/GenBank/DDBJ databases">
        <title>Genomic framework for the identification of Micromonospora saelicesensis and Micromonospora noduli.</title>
        <authorList>
            <person name="Riesco R."/>
            <person name="Trujillo M.E."/>
        </authorList>
    </citation>
    <scope>NUCLEOTIDE SEQUENCE [LARGE SCALE GENOMIC DNA]</scope>
    <source>
        <strain evidence="3 4">GAR05</strain>
    </source>
</reference>
<keyword evidence="4" id="KW-1185">Reference proteome</keyword>
<dbReference type="Gene3D" id="1.10.10.10">
    <property type="entry name" value="Winged helix-like DNA-binding domain superfamily/Winged helix DNA-binding domain"/>
    <property type="match status" value="1"/>
</dbReference>
<dbReference type="Pfam" id="PF01047">
    <property type="entry name" value="MarR"/>
    <property type="match status" value="1"/>
</dbReference>
<protein>
    <recommendedName>
        <fullName evidence="2">HTH marR-type domain-containing protein</fullName>
    </recommendedName>
</protein>
<dbReference type="InterPro" id="IPR000835">
    <property type="entry name" value="HTH_MarR-typ"/>
</dbReference>
<accession>A0ABX9CFT6</accession>
<evidence type="ECO:0000256" key="1">
    <source>
        <dbReference type="SAM" id="MobiDB-lite"/>
    </source>
</evidence>
<dbReference type="PROSITE" id="PS50995">
    <property type="entry name" value="HTH_MARR_2"/>
    <property type="match status" value="1"/>
</dbReference>
<dbReference type="RefSeq" id="WP_258401447.1">
    <property type="nucleotide sequence ID" value="NZ_PXXW01000029.1"/>
</dbReference>